<accession>A0ABY5DQ25</accession>
<keyword evidence="2" id="KW-1185">Reference proteome</keyword>
<evidence type="ECO:0008006" key="3">
    <source>
        <dbReference type="Google" id="ProtNLM"/>
    </source>
</evidence>
<dbReference type="RefSeq" id="WP_254570056.1">
    <property type="nucleotide sequence ID" value="NZ_CP098502.1"/>
</dbReference>
<proteinExistence type="predicted"/>
<dbReference type="Proteomes" id="UP001056035">
    <property type="component" value="Chromosome"/>
</dbReference>
<protein>
    <recommendedName>
        <fullName evidence="3">DUF1998 domain-containing protein</fullName>
    </recommendedName>
</protein>
<name>A0ABY5DQ25_9ACTN</name>
<reference evidence="1 2" key="1">
    <citation type="submission" date="2022-06" db="EMBL/GenBank/DDBJ databases">
        <title>Paraconexibacter antarcticus.</title>
        <authorList>
            <person name="Kim C.S."/>
        </authorList>
    </citation>
    <scope>NUCLEOTIDE SEQUENCE [LARGE SCALE GENOMIC DNA]</scope>
    <source>
        <strain evidence="1 2">02-257</strain>
    </source>
</reference>
<sequence>MQRSKTQVMFNHLPGQVFRHENGLIAQVQRVATEPSYEINSQLVFDALDRELHRWTHQTGFRPPLVNPDRYSLVEPVDEVVYDLWPLNMRCKRCGVIKIFNDITDIPKSPRCGRNGCPGHLEQLPFLQVHQCGELKPLLIQRCNIHGFKSLVLDDPGNFADAQLRCLDCGVPVKGLGYRGCTGCNLPGDRYMRSLPVRAPGRFFTQSFPLVTLKSGPLQRLKRDAAGPAVVLATYLDDVRDLEEELDAAASVRKGSKYTPEEIELMRQGMASLPEALREQAMKDLVGGGDDKWSEIEDQVGAHAAGELGISQRLQERAMIFSGAGDLRVRRLEHFEEIARRLGQQATVRRLQGEQQALLDAGFARAVVVENFPIALVAYGWTRLSNKDSEARLNPFPQLKNDKTPLYVSTSNTEAVFLELDPVRVCAWLAENDLLTEPAPTDPREARLLILRENAAEGAVAQATSNLCHTVSHSLIRNLGELSGFGEDTMAEYLIPQALTIGLYANVHQEFTLGALVSLVEHHLSTWLRAAVRGTETCTWDPRCSEHDGACANCLHLAFGCEHRNQDLDRSLLYGTAEPTRATAVAHGYWA</sequence>
<organism evidence="1 2">
    <name type="scientific">Paraconexibacter antarcticus</name>
    <dbReference type="NCBI Taxonomy" id="2949664"/>
    <lineage>
        <taxon>Bacteria</taxon>
        <taxon>Bacillati</taxon>
        <taxon>Actinomycetota</taxon>
        <taxon>Thermoleophilia</taxon>
        <taxon>Solirubrobacterales</taxon>
        <taxon>Paraconexibacteraceae</taxon>
        <taxon>Paraconexibacter</taxon>
    </lineage>
</organism>
<dbReference type="EMBL" id="CP098502">
    <property type="protein sequence ID" value="UTI63328.1"/>
    <property type="molecule type" value="Genomic_DNA"/>
</dbReference>
<evidence type="ECO:0000313" key="1">
    <source>
        <dbReference type="EMBL" id="UTI63328.1"/>
    </source>
</evidence>
<gene>
    <name evidence="1" type="ORF">NBH00_18470</name>
</gene>
<evidence type="ECO:0000313" key="2">
    <source>
        <dbReference type="Proteomes" id="UP001056035"/>
    </source>
</evidence>